<organism evidence="1 2">
    <name type="scientific">Chamaesiphon polymorphus CCALA 037</name>
    <dbReference type="NCBI Taxonomy" id="2107692"/>
    <lineage>
        <taxon>Bacteria</taxon>
        <taxon>Bacillati</taxon>
        <taxon>Cyanobacteriota</taxon>
        <taxon>Cyanophyceae</taxon>
        <taxon>Gomontiellales</taxon>
        <taxon>Chamaesiphonaceae</taxon>
        <taxon>Chamaesiphon</taxon>
    </lineage>
</organism>
<dbReference type="AlphaFoldDB" id="A0A2T1G391"/>
<gene>
    <name evidence="1" type="ORF">C7B77_21280</name>
</gene>
<sequence length="163" mass="18141">MKYIIFKLTLIQIAPILVIPAILFQSGFVKASEPQQSSQTTVDRSTYKYQYADGAGNVYTIDLESIEYRPITRAESSSGTYDGGAPKTVKITARQYREVAAMLDRALDLKSIHVGNGKNGRAKGTGLIYKRVKDGQIITQVIDRDSRSQIEIEALLKQLLNQK</sequence>
<keyword evidence="2" id="KW-1185">Reference proteome</keyword>
<name>A0A2T1G391_9CYAN</name>
<proteinExistence type="predicted"/>
<evidence type="ECO:0000313" key="1">
    <source>
        <dbReference type="EMBL" id="PSB51717.1"/>
    </source>
</evidence>
<evidence type="ECO:0000313" key="2">
    <source>
        <dbReference type="Proteomes" id="UP000238937"/>
    </source>
</evidence>
<accession>A0A2T1G391</accession>
<protein>
    <submittedName>
        <fullName evidence="1">Uncharacterized protein</fullName>
    </submittedName>
</protein>
<dbReference type="EMBL" id="PVWO01000349">
    <property type="protein sequence ID" value="PSB51717.1"/>
    <property type="molecule type" value="Genomic_DNA"/>
</dbReference>
<reference evidence="1 2" key="1">
    <citation type="submission" date="2018-03" db="EMBL/GenBank/DDBJ databases">
        <title>The ancient ancestry and fast evolution of plastids.</title>
        <authorList>
            <person name="Moore K.R."/>
            <person name="Magnabosco C."/>
            <person name="Momper L."/>
            <person name="Gold D.A."/>
            <person name="Bosak T."/>
            <person name="Fournier G.P."/>
        </authorList>
    </citation>
    <scope>NUCLEOTIDE SEQUENCE [LARGE SCALE GENOMIC DNA]</scope>
    <source>
        <strain evidence="1 2">CCALA 037</strain>
    </source>
</reference>
<dbReference type="OrthoDB" id="348123at2"/>
<dbReference type="Proteomes" id="UP000238937">
    <property type="component" value="Unassembled WGS sequence"/>
</dbReference>
<dbReference type="RefSeq" id="WP_106309544.1">
    <property type="nucleotide sequence ID" value="NZ_PVWO01000349.1"/>
</dbReference>
<comment type="caution">
    <text evidence="1">The sequence shown here is derived from an EMBL/GenBank/DDBJ whole genome shotgun (WGS) entry which is preliminary data.</text>
</comment>